<proteinExistence type="predicted"/>
<sequence>MDLGVFETFGIKLEKKERTNQEHGKIKMTHFHARGARTFALQCYGGREAPCLPAKKQARGTLPSIALAGAKQPFSRRDGTGDAGQDCCVGIGNVAR</sequence>
<dbReference type="EMBL" id="JACEIK010001755">
    <property type="protein sequence ID" value="MCD7471998.1"/>
    <property type="molecule type" value="Genomic_DNA"/>
</dbReference>
<name>A0ABS8TLB8_DATST</name>
<protein>
    <submittedName>
        <fullName evidence="1">Uncharacterized protein</fullName>
    </submittedName>
</protein>
<comment type="caution">
    <text evidence="1">The sequence shown here is derived from an EMBL/GenBank/DDBJ whole genome shotgun (WGS) entry which is preliminary data.</text>
</comment>
<dbReference type="Proteomes" id="UP000823775">
    <property type="component" value="Unassembled WGS sequence"/>
</dbReference>
<accession>A0ABS8TLB8</accession>
<evidence type="ECO:0000313" key="1">
    <source>
        <dbReference type="EMBL" id="MCD7471998.1"/>
    </source>
</evidence>
<feature type="non-terminal residue" evidence="1">
    <location>
        <position position="96"/>
    </location>
</feature>
<reference evidence="1 2" key="1">
    <citation type="journal article" date="2021" name="BMC Genomics">
        <title>Datura genome reveals duplications of psychoactive alkaloid biosynthetic genes and high mutation rate following tissue culture.</title>
        <authorList>
            <person name="Rajewski A."/>
            <person name="Carter-House D."/>
            <person name="Stajich J."/>
            <person name="Litt A."/>
        </authorList>
    </citation>
    <scope>NUCLEOTIDE SEQUENCE [LARGE SCALE GENOMIC DNA]</scope>
    <source>
        <strain evidence="1">AR-01</strain>
    </source>
</reference>
<gene>
    <name evidence="1" type="ORF">HAX54_012820</name>
</gene>
<evidence type="ECO:0000313" key="2">
    <source>
        <dbReference type="Proteomes" id="UP000823775"/>
    </source>
</evidence>
<keyword evidence="2" id="KW-1185">Reference proteome</keyword>
<organism evidence="1 2">
    <name type="scientific">Datura stramonium</name>
    <name type="common">Jimsonweed</name>
    <name type="synonym">Common thornapple</name>
    <dbReference type="NCBI Taxonomy" id="4076"/>
    <lineage>
        <taxon>Eukaryota</taxon>
        <taxon>Viridiplantae</taxon>
        <taxon>Streptophyta</taxon>
        <taxon>Embryophyta</taxon>
        <taxon>Tracheophyta</taxon>
        <taxon>Spermatophyta</taxon>
        <taxon>Magnoliopsida</taxon>
        <taxon>eudicotyledons</taxon>
        <taxon>Gunneridae</taxon>
        <taxon>Pentapetalae</taxon>
        <taxon>asterids</taxon>
        <taxon>lamiids</taxon>
        <taxon>Solanales</taxon>
        <taxon>Solanaceae</taxon>
        <taxon>Solanoideae</taxon>
        <taxon>Datureae</taxon>
        <taxon>Datura</taxon>
    </lineage>
</organism>